<proteinExistence type="predicted"/>
<sequence>MPMFLISIILLTAWFSFARKRASSLQAEKSETFWENESKANNTRKTSLECLDYITIPLNLRSISNDCKDSFVVEYCNKLNMLSEKKIVNLTGISNTDLKSNYGTANLSILTQYDQNFTDLAQTLNNLGKRLYELDERSLSINVLEFAVSCKSDISHTYKLLSKLYIDTNQPEKIEDLKQTASSLNSLMKQSILRYLESVK</sequence>
<reference evidence="1 2" key="2">
    <citation type="submission" date="2020-02" db="EMBL/GenBank/DDBJ databases">
        <title>Candidatus Galacturonibacter soehngenii shows hetero-acetogenic catabolism of galacturonic acid but lacks a canonical carbon monoxide dehydrogenase/acetyl-CoA synthase complex.</title>
        <authorList>
            <person name="Diender M."/>
            <person name="Stouten G.R."/>
            <person name="Petersen J.F."/>
            <person name="Nielsen P.H."/>
            <person name="Dueholm M.S."/>
            <person name="Pronk J.T."/>
            <person name="Van Loosdrecht M.C.M."/>
        </authorList>
    </citation>
    <scope>NUCLEOTIDE SEQUENCE [LARGE SCALE GENOMIC DNA]</scope>
    <source>
        <strain evidence="1">GalUA</strain>
    </source>
</reference>
<dbReference type="Proteomes" id="UP000461768">
    <property type="component" value="Unassembled WGS sequence"/>
</dbReference>
<name>A0A7V7QL12_9FIRM</name>
<evidence type="ECO:0000313" key="1">
    <source>
        <dbReference type="EMBL" id="KAB1438542.1"/>
    </source>
</evidence>
<gene>
    <name evidence="1" type="ORF">F7O84_13480</name>
</gene>
<organism evidence="1 2">
    <name type="scientific">Candidatus Galacturonatibacter soehngenii</name>
    <dbReference type="NCBI Taxonomy" id="2307010"/>
    <lineage>
        <taxon>Bacteria</taxon>
        <taxon>Bacillati</taxon>
        <taxon>Bacillota</taxon>
        <taxon>Clostridia</taxon>
        <taxon>Lachnospirales</taxon>
        <taxon>Lachnospiraceae</taxon>
        <taxon>Candidatus Galacturonatibacter</taxon>
    </lineage>
</organism>
<keyword evidence="2" id="KW-1185">Reference proteome</keyword>
<accession>A0A7V7QL12</accession>
<reference evidence="1 2" key="1">
    <citation type="submission" date="2019-09" db="EMBL/GenBank/DDBJ databases">
        <authorList>
            <person name="Valk L.C."/>
        </authorList>
    </citation>
    <scope>NUCLEOTIDE SEQUENCE [LARGE SCALE GENOMIC DNA]</scope>
    <source>
        <strain evidence="1">GalUA</strain>
    </source>
</reference>
<comment type="caution">
    <text evidence="1">The sequence shown here is derived from an EMBL/GenBank/DDBJ whole genome shotgun (WGS) entry which is preliminary data.</text>
</comment>
<dbReference type="EMBL" id="WAGX01000005">
    <property type="protein sequence ID" value="KAB1438542.1"/>
    <property type="molecule type" value="Genomic_DNA"/>
</dbReference>
<protein>
    <submittedName>
        <fullName evidence="1">Uncharacterized protein</fullName>
    </submittedName>
</protein>
<dbReference type="OrthoDB" id="1767083at2"/>
<evidence type="ECO:0000313" key="2">
    <source>
        <dbReference type="Proteomes" id="UP000461768"/>
    </source>
</evidence>
<dbReference type="RefSeq" id="WP_151146155.1">
    <property type="nucleotide sequence ID" value="NZ_WAGX01000005.1"/>
</dbReference>
<dbReference type="AlphaFoldDB" id="A0A7V7QL12"/>